<organism evidence="1 2">
    <name type="scientific">Kingdonia uniflora</name>
    <dbReference type="NCBI Taxonomy" id="39325"/>
    <lineage>
        <taxon>Eukaryota</taxon>
        <taxon>Viridiplantae</taxon>
        <taxon>Streptophyta</taxon>
        <taxon>Embryophyta</taxon>
        <taxon>Tracheophyta</taxon>
        <taxon>Spermatophyta</taxon>
        <taxon>Magnoliopsida</taxon>
        <taxon>Ranunculales</taxon>
        <taxon>Circaeasteraceae</taxon>
        <taxon>Kingdonia</taxon>
    </lineage>
</organism>
<evidence type="ECO:0000313" key="1">
    <source>
        <dbReference type="EMBL" id="KAF6173954.1"/>
    </source>
</evidence>
<keyword evidence="2" id="KW-1185">Reference proteome</keyword>
<dbReference type="Proteomes" id="UP000541444">
    <property type="component" value="Unassembled WGS sequence"/>
</dbReference>
<proteinExistence type="predicted"/>
<gene>
    <name evidence="1" type="ORF">GIB67_039905</name>
</gene>
<sequence>MPEGDPHLSTLLEVRRVKFEDVQPQDIPNPTKDNFPRRCISQLPDGVSHIYYTAKELTKSFSVIVKLFFPYIKCLTKCLNEQNRDLMRVHGTFTAVFKVWKDIATLLALRDAVVKIFGQFMDIRLGNSDNRLIQYWFYEYCGVGHPIVKEEPQMPFLSSDSSIPDPLGLSSSSSDDDLIYNCIAAIYVLHQAVVNIVVEDATSSYHESIMGRKDKRKKRDRPLGHFSIIRDYFELNCTYEPW</sequence>
<evidence type="ECO:0000313" key="2">
    <source>
        <dbReference type="Proteomes" id="UP000541444"/>
    </source>
</evidence>
<comment type="caution">
    <text evidence="1">The sequence shown here is derived from an EMBL/GenBank/DDBJ whole genome shotgun (WGS) entry which is preliminary data.</text>
</comment>
<dbReference type="AlphaFoldDB" id="A0A7J7P488"/>
<dbReference type="EMBL" id="JACGCM010000309">
    <property type="protein sequence ID" value="KAF6173954.1"/>
    <property type="molecule type" value="Genomic_DNA"/>
</dbReference>
<name>A0A7J7P488_9MAGN</name>
<reference evidence="1 2" key="1">
    <citation type="journal article" date="2020" name="IScience">
        <title>Genome Sequencing of the Endangered Kingdonia uniflora (Circaeasteraceae, Ranunculales) Reveals Potential Mechanisms of Evolutionary Specialization.</title>
        <authorList>
            <person name="Sun Y."/>
            <person name="Deng T."/>
            <person name="Zhang A."/>
            <person name="Moore M.J."/>
            <person name="Landis J.B."/>
            <person name="Lin N."/>
            <person name="Zhang H."/>
            <person name="Zhang X."/>
            <person name="Huang J."/>
            <person name="Zhang X."/>
            <person name="Sun H."/>
            <person name="Wang H."/>
        </authorList>
    </citation>
    <scope>NUCLEOTIDE SEQUENCE [LARGE SCALE GENOMIC DNA]</scope>
    <source>
        <strain evidence="1">TB1705</strain>
        <tissue evidence="1">Leaf</tissue>
    </source>
</reference>
<accession>A0A7J7P488</accession>
<protein>
    <submittedName>
        <fullName evidence="1">Uncharacterized protein</fullName>
    </submittedName>
</protein>